<evidence type="ECO:0000313" key="13">
    <source>
        <dbReference type="Proteomes" id="UP001500051"/>
    </source>
</evidence>
<gene>
    <name evidence="10" type="primary">tmk</name>
    <name evidence="12" type="ORF">GCM10022204_45520</name>
</gene>
<protein>
    <recommendedName>
        <fullName evidence="3 10">Thymidylate kinase</fullName>
        <ecNumber evidence="2 10">2.7.4.9</ecNumber>
    </recommendedName>
    <alternativeName>
        <fullName evidence="10">dTMP kinase</fullName>
    </alternativeName>
</protein>
<keyword evidence="5 10" id="KW-0545">Nucleotide biosynthesis</keyword>
<comment type="caution">
    <text evidence="12">The sequence shown here is derived from an EMBL/GenBank/DDBJ whole genome shotgun (WGS) entry which is preliminary data.</text>
</comment>
<keyword evidence="8 10" id="KW-0067">ATP-binding</keyword>
<dbReference type="InterPro" id="IPR039430">
    <property type="entry name" value="Thymidylate_kin-like_dom"/>
</dbReference>
<name>A0ABP7EJT3_9ACTN</name>
<feature type="binding site" evidence="10">
    <location>
        <begin position="48"/>
        <end position="55"/>
    </location>
    <ligand>
        <name>ATP</name>
        <dbReference type="ChEBI" id="CHEBI:30616"/>
    </ligand>
</feature>
<dbReference type="SUPFAM" id="SSF52540">
    <property type="entry name" value="P-loop containing nucleoside triphosphate hydrolases"/>
    <property type="match status" value="1"/>
</dbReference>
<evidence type="ECO:0000256" key="8">
    <source>
        <dbReference type="ARBA" id="ARBA00022840"/>
    </source>
</evidence>
<feature type="domain" description="Thymidylate kinase-like" evidence="11">
    <location>
        <begin position="46"/>
        <end position="231"/>
    </location>
</feature>
<evidence type="ECO:0000256" key="5">
    <source>
        <dbReference type="ARBA" id="ARBA00022727"/>
    </source>
</evidence>
<dbReference type="RefSeq" id="WP_344814765.1">
    <property type="nucleotide sequence ID" value="NZ_BAAAYX010000035.1"/>
</dbReference>
<evidence type="ECO:0000256" key="2">
    <source>
        <dbReference type="ARBA" id="ARBA00012980"/>
    </source>
</evidence>
<evidence type="ECO:0000259" key="11">
    <source>
        <dbReference type="Pfam" id="PF02223"/>
    </source>
</evidence>
<dbReference type="Pfam" id="PF02223">
    <property type="entry name" value="Thymidylate_kin"/>
    <property type="match status" value="1"/>
</dbReference>
<evidence type="ECO:0000256" key="3">
    <source>
        <dbReference type="ARBA" id="ARBA00017144"/>
    </source>
</evidence>
<keyword evidence="6 10" id="KW-0547">Nucleotide-binding</keyword>
<dbReference type="InterPro" id="IPR027417">
    <property type="entry name" value="P-loop_NTPase"/>
</dbReference>
<comment type="similarity">
    <text evidence="1 10">Belongs to the thymidylate kinase family.</text>
</comment>
<dbReference type="HAMAP" id="MF_00165">
    <property type="entry name" value="Thymidylate_kinase"/>
    <property type="match status" value="1"/>
</dbReference>
<dbReference type="CDD" id="cd01672">
    <property type="entry name" value="TMPK"/>
    <property type="match status" value="1"/>
</dbReference>
<evidence type="ECO:0000256" key="4">
    <source>
        <dbReference type="ARBA" id="ARBA00022679"/>
    </source>
</evidence>
<dbReference type="EMBL" id="BAAAYX010000035">
    <property type="protein sequence ID" value="GAA3720269.1"/>
    <property type="molecule type" value="Genomic_DNA"/>
</dbReference>
<dbReference type="PANTHER" id="PTHR10344:SF4">
    <property type="entry name" value="UMP-CMP KINASE 2, MITOCHONDRIAL"/>
    <property type="match status" value="1"/>
</dbReference>
<keyword evidence="13" id="KW-1185">Reference proteome</keyword>
<dbReference type="PANTHER" id="PTHR10344">
    <property type="entry name" value="THYMIDYLATE KINASE"/>
    <property type="match status" value="1"/>
</dbReference>
<proteinExistence type="inferred from homology"/>
<evidence type="ECO:0000256" key="7">
    <source>
        <dbReference type="ARBA" id="ARBA00022777"/>
    </source>
</evidence>
<accession>A0ABP7EJT3</accession>
<evidence type="ECO:0000256" key="10">
    <source>
        <dbReference type="HAMAP-Rule" id="MF_00165"/>
    </source>
</evidence>
<evidence type="ECO:0000256" key="9">
    <source>
        <dbReference type="ARBA" id="ARBA00048743"/>
    </source>
</evidence>
<dbReference type="Gene3D" id="3.40.50.300">
    <property type="entry name" value="P-loop containing nucleotide triphosphate hydrolases"/>
    <property type="match status" value="1"/>
</dbReference>
<dbReference type="InterPro" id="IPR018094">
    <property type="entry name" value="Thymidylate_kinase"/>
</dbReference>
<reference evidence="13" key="1">
    <citation type="journal article" date="2019" name="Int. J. Syst. Evol. Microbiol.">
        <title>The Global Catalogue of Microorganisms (GCM) 10K type strain sequencing project: providing services to taxonomists for standard genome sequencing and annotation.</title>
        <authorList>
            <consortium name="The Broad Institute Genomics Platform"/>
            <consortium name="The Broad Institute Genome Sequencing Center for Infectious Disease"/>
            <person name="Wu L."/>
            <person name="Ma J."/>
        </authorList>
    </citation>
    <scope>NUCLEOTIDE SEQUENCE [LARGE SCALE GENOMIC DNA]</scope>
    <source>
        <strain evidence="13">JCM 16548</strain>
    </source>
</reference>
<evidence type="ECO:0000256" key="1">
    <source>
        <dbReference type="ARBA" id="ARBA00009776"/>
    </source>
</evidence>
<evidence type="ECO:0000256" key="6">
    <source>
        <dbReference type="ARBA" id="ARBA00022741"/>
    </source>
</evidence>
<keyword evidence="4 10" id="KW-0808">Transferase</keyword>
<comment type="function">
    <text evidence="10">Phosphorylation of dTMP to form dTDP in both de novo and salvage pathways of dTTP synthesis.</text>
</comment>
<dbReference type="EC" id="2.7.4.9" evidence="2 10"/>
<evidence type="ECO:0000313" key="12">
    <source>
        <dbReference type="EMBL" id="GAA3720269.1"/>
    </source>
</evidence>
<dbReference type="Proteomes" id="UP001500051">
    <property type="component" value="Unassembled WGS sequence"/>
</dbReference>
<sequence length="243" mass="25626">MTDAVTPDAVTPDAVTPDVANPDAVVPGAAAGDGAAYAETGLFVVFEGGDAVGKSTQVRALVDWLTADGVPVVATFEPGDTPVGRTIRRAVLDPATGDLSARTEALLYAADKAQHVAEVVRPALAAGVVVVCDRYVDSMLAYQGAGRVLALAELETVARWATEDLRPHLTVVLDLDPDQAVAAKVDKDRLEAAGDDLHRRARDFFLALAAADPEHYLVLPARLPIAEIAERVRDRVRPLLPTP</sequence>
<dbReference type="NCBIfam" id="TIGR00041">
    <property type="entry name" value="DTMP_kinase"/>
    <property type="match status" value="1"/>
</dbReference>
<organism evidence="12 13">
    <name type="scientific">Microlunatus aurantiacus</name>
    <dbReference type="NCBI Taxonomy" id="446786"/>
    <lineage>
        <taxon>Bacteria</taxon>
        <taxon>Bacillati</taxon>
        <taxon>Actinomycetota</taxon>
        <taxon>Actinomycetes</taxon>
        <taxon>Propionibacteriales</taxon>
        <taxon>Propionibacteriaceae</taxon>
        <taxon>Microlunatus</taxon>
    </lineage>
</organism>
<keyword evidence="7 10" id="KW-0418">Kinase</keyword>
<comment type="catalytic activity">
    <reaction evidence="9 10">
        <text>dTMP + ATP = dTDP + ADP</text>
        <dbReference type="Rhea" id="RHEA:13517"/>
        <dbReference type="ChEBI" id="CHEBI:30616"/>
        <dbReference type="ChEBI" id="CHEBI:58369"/>
        <dbReference type="ChEBI" id="CHEBI:63528"/>
        <dbReference type="ChEBI" id="CHEBI:456216"/>
        <dbReference type="EC" id="2.7.4.9"/>
    </reaction>
</comment>